<dbReference type="OrthoDB" id="2135762at2759"/>
<sequence length="205" mass="24159">MDAQREDITRISVDTLQDWQRVKANFTDAALTVLDEQLAARTSSLDRDVLREYVQRFVERTFEMTKPNVRINGRNYEELDEDEQEEEPFDEGFDRHIWSLSEQSLKWDRELADKRREKPREVERLVHELIESRRAAEDASFPEDVDGLEDEGPKEDVPDTTYENSEQVSREVYAISEELKQSVPVQLERSERVRNVATEIKSLKL</sequence>
<dbReference type="GO" id="GO:0000444">
    <property type="term" value="C:MIS12/MIND type complex"/>
    <property type="evidence" value="ECO:0007669"/>
    <property type="project" value="TreeGrafter"/>
</dbReference>
<evidence type="ECO:0000313" key="2">
    <source>
        <dbReference type="EMBL" id="GBE82557.1"/>
    </source>
</evidence>
<name>A0A401GK60_9APHY</name>
<dbReference type="PANTHER" id="PTHR31749:SF3">
    <property type="entry name" value="KINETOCHORE-ASSOCIATED PROTEIN NSL1 HOMOLOG"/>
    <property type="match status" value="1"/>
</dbReference>
<proteinExistence type="predicted"/>
<comment type="caution">
    <text evidence="2">The sequence shown here is derived from an EMBL/GenBank/DDBJ whole genome shotgun (WGS) entry which is preliminary data.</text>
</comment>
<dbReference type="GO" id="GO:0000070">
    <property type="term" value="P:mitotic sister chromatid segregation"/>
    <property type="evidence" value="ECO:0007669"/>
    <property type="project" value="InterPro"/>
</dbReference>
<dbReference type="InParanoid" id="A0A401GK60"/>
<dbReference type="GeneID" id="38779474"/>
<organism evidence="2 3">
    <name type="scientific">Sparassis crispa</name>
    <dbReference type="NCBI Taxonomy" id="139825"/>
    <lineage>
        <taxon>Eukaryota</taxon>
        <taxon>Fungi</taxon>
        <taxon>Dikarya</taxon>
        <taxon>Basidiomycota</taxon>
        <taxon>Agaricomycotina</taxon>
        <taxon>Agaricomycetes</taxon>
        <taxon>Polyporales</taxon>
        <taxon>Sparassidaceae</taxon>
        <taxon>Sparassis</taxon>
    </lineage>
</organism>
<dbReference type="Proteomes" id="UP000287166">
    <property type="component" value="Unassembled WGS sequence"/>
</dbReference>
<accession>A0A401GK60</accession>
<dbReference type="AlphaFoldDB" id="A0A401GK60"/>
<dbReference type="RefSeq" id="XP_027613470.1">
    <property type="nucleotide sequence ID" value="XM_027757669.1"/>
</dbReference>
<evidence type="ECO:0000256" key="1">
    <source>
        <dbReference type="SAM" id="MobiDB-lite"/>
    </source>
</evidence>
<dbReference type="PANTHER" id="PTHR31749">
    <property type="entry name" value="KINETOCHORE-ASSOCIATED PROTEIN NSL1 HOMOLOG"/>
    <property type="match status" value="1"/>
</dbReference>
<reference evidence="2 3" key="1">
    <citation type="journal article" date="2018" name="Sci. Rep.">
        <title>Genome sequence of the cauliflower mushroom Sparassis crispa (Hanabiratake) and its association with beneficial usage.</title>
        <authorList>
            <person name="Kiyama R."/>
            <person name="Furutani Y."/>
            <person name="Kawaguchi K."/>
            <person name="Nakanishi T."/>
        </authorList>
    </citation>
    <scope>NUCLEOTIDE SEQUENCE [LARGE SCALE GENOMIC DNA]</scope>
</reference>
<evidence type="ECO:0008006" key="4">
    <source>
        <dbReference type="Google" id="ProtNLM"/>
    </source>
</evidence>
<dbReference type="EMBL" id="BFAD01000004">
    <property type="protein sequence ID" value="GBE82557.1"/>
    <property type="molecule type" value="Genomic_DNA"/>
</dbReference>
<keyword evidence="3" id="KW-1185">Reference proteome</keyword>
<evidence type="ECO:0000313" key="3">
    <source>
        <dbReference type="Proteomes" id="UP000287166"/>
    </source>
</evidence>
<gene>
    <name evidence="2" type="ORF">SCP_0409410</name>
</gene>
<feature type="compositionally biased region" description="Acidic residues" evidence="1">
    <location>
        <begin position="140"/>
        <end position="153"/>
    </location>
</feature>
<protein>
    <recommendedName>
        <fullName evidence="4">Kinetochore protein</fullName>
    </recommendedName>
</protein>
<dbReference type="InterPro" id="IPR013950">
    <property type="entry name" value="Mis14/Nsl1"/>
</dbReference>
<feature type="region of interest" description="Disordered" evidence="1">
    <location>
        <begin position="135"/>
        <end position="167"/>
    </location>
</feature>